<dbReference type="NCBIfam" id="TIGR00086">
    <property type="entry name" value="smpB"/>
    <property type="match status" value="1"/>
</dbReference>
<dbReference type="HAMAP" id="MF_00023">
    <property type="entry name" value="SmpB"/>
    <property type="match status" value="1"/>
</dbReference>
<dbReference type="InterPro" id="IPR020081">
    <property type="entry name" value="SsrA-bd_prot_CS"/>
</dbReference>
<sequence>MDYRRASLVESAFILKQRTLGHTRQRGYIEQLMSKKPTSNTQIAGNKKAYHEYFVEEHYEAGLALQGWEVKSLRAGRAHLKESYVLLRSGEAFLFGCHISPLTTASTHVIADPIRTRKLLLHKEQIGQLVGAVERKGYALIPLALYWKRNRVKLDIGLARGKKEYDKRATEKDRDWDRDKQRLMRER</sequence>
<comment type="similarity">
    <text evidence="3">Belongs to the SmpB family.</text>
</comment>
<dbReference type="PROSITE" id="PS01317">
    <property type="entry name" value="SSRP"/>
    <property type="match status" value="1"/>
</dbReference>
<dbReference type="SUPFAM" id="SSF74982">
    <property type="entry name" value="Small protein B (SmpB)"/>
    <property type="match status" value="1"/>
</dbReference>
<keyword evidence="5" id="KW-1185">Reference proteome</keyword>
<dbReference type="GO" id="GO:0070930">
    <property type="term" value="P:trans-translation-dependent protein tagging"/>
    <property type="evidence" value="ECO:0007669"/>
    <property type="project" value="TreeGrafter"/>
</dbReference>
<comment type="caution">
    <text evidence="4">The sequence shown here is derived from an EMBL/GenBank/DDBJ whole genome shotgun (WGS) entry which is preliminary data.</text>
</comment>
<evidence type="ECO:0000313" key="4">
    <source>
        <dbReference type="EMBL" id="CDH43249.1"/>
    </source>
</evidence>
<accession>A0A7U7G7L3</accession>
<dbReference type="InterPro" id="IPR023620">
    <property type="entry name" value="SmpB"/>
</dbReference>
<dbReference type="EMBL" id="CBTK010000014">
    <property type="protein sequence ID" value="CDH43249.1"/>
    <property type="molecule type" value="Genomic_DNA"/>
</dbReference>
<comment type="function">
    <text evidence="3">Required for rescue of stalled ribosomes mediated by trans-translation. Binds to transfer-messenger RNA (tmRNA), required for stable association of tmRNA with ribosomes. tmRNA and SmpB together mimic tRNA shape, replacing the anticodon stem-loop with SmpB. tmRNA is encoded by the ssrA gene; the 2 termini fold to resemble tRNA(Ala) and it encodes a 'tag peptide', a short internal open reading frame. During trans-translation Ala-aminoacylated tmRNA acts like a tRNA, entering the A-site of stalled ribosomes, displacing the stalled mRNA. The ribosome then switches to translate the ORF on the tmRNA; the nascent peptide is terminated with the 'tag peptide' encoded by the tmRNA and targeted for degradation. The ribosome is freed to recommence translation, which seems to be the essential function of trans-translation.</text>
</comment>
<name>A0A7U7G7L3_9GAMM</name>
<dbReference type="Proteomes" id="UP000019184">
    <property type="component" value="Unassembled WGS sequence"/>
</dbReference>
<dbReference type="PANTHER" id="PTHR30308:SF2">
    <property type="entry name" value="SSRA-BINDING PROTEIN"/>
    <property type="match status" value="1"/>
</dbReference>
<organism evidence="4 5">
    <name type="scientific">Candidatus Contendobacter odensis Run_B_J11</name>
    <dbReference type="NCBI Taxonomy" id="1400861"/>
    <lineage>
        <taxon>Bacteria</taxon>
        <taxon>Pseudomonadati</taxon>
        <taxon>Pseudomonadota</taxon>
        <taxon>Gammaproteobacteria</taxon>
        <taxon>Candidatus Competibacteraceae</taxon>
        <taxon>Candidatus Contendibacter</taxon>
    </lineage>
</organism>
<keyword evidence="1 3" id="KW-0963">Cytoplasm</keyword>
<keyword evidence="2 3" id="KW-0694">RNA-binding</keyword>
<proteinExistence type="inferred from homology"/>
<protein>
    <recommendedName>
        <fullName evidence="3">SsrA-binding protein</fullName>
    </recommendedName>
    <alternativeName>
        <fullName evidence="3">Small protein B</fullName>
    </alternativeName>
</protein>
<reference evidence="4 5" key="1">
    <citation type="journal article" date="2014" name="ISME J.">
        <title>Candidatus Competibacter-lineage genomes retrieved from metagenomes reveal functional metabolic diversity.</title>
        <authorList>
            <person name="McIlroy S.J."/>
            <person name="Albertsen M."/>
            <person name="Andresen E.K."/>
            <person name="Saunders A.M."/>
            <person name="Kristiansen R."/>
            <person name="Stokholm-Bjerregaard M."/>
            <person name="Nielsen K.L."/>
            <person name="Nielsen P.H."/>
        </authorList>
    </citation>
    <scope>NUCLEOTIDE SEQUENCE [LARGE SCALE GENOMIC DNA]</scope>
    <source>
        <strain evidence="4 5">Run_B_J11</strain>
    </source>
</reference>
<dbReference type="GO" id="GO:0070929">
    <property type="term" value="P:trans-translation"/>
    <property type="evidence" value="ECO:0007669"/>
    <property type="project" value="UniProtKB-UniRule"/>
</dbReference>
<evidence type="ECO:0000256" key="2">
    <source>
        <dbReference type="ARBA" id="ARBA00022884"/>
    </source>
</evidence>
<dbReference type="Pfam" id="PF01668">
    <property type="entry name" value="SmpB"/>
    <property type="match status" value="1"/>
</dbReference>
<comment type="subcellular location">
    <subcellularLocation>
        <location evidence="3">Cytoplasm</location>
    </subcellularLocation>
    <text evidence="3">The tmRNA-SmpB complex associates with stalled 70S ribosomes.</text>
</comment>
<dbReference type="NCBIfam" id="NF003843">
    <property type="entry name" value="PRK05422.1"/>
    <property type="match status" value="1"/>
</dbReference>
<dbReference type="GO" id="GO:0005829">
    <property type="term" value="C:cytosol"/>
    <property type="evidence" value="ECO:0007669"/>
    <property type="project" value="TreeGrafter"/>
</dbReference>
<dbReference type="Gene3D" id="2.40.280.10">
    <property type="match status" value="1"/>
</dbReference>
<dbReference type="GO" id="GO:0003723">
    <property type="term" value="F:RNA binding"/>
    <property type="evidence" value="ECO:0007669"/>
    <property type="project" value="UniProtKB-UniRule"/>
</dbReference>
<evidence type="ECO:0000313" key="5">
    <source>
        <dbReference type="Proteomes" id="UP000019184"/>
    </source>
</evidence>
<gene>
    <name evidence="3 4" type="primary">smpB</name>
    <name evidence="4" type="ORF">BN874_1100030</name>
</gene>
<dbReference type="PANTHER" id="PTHR30308">
    <property type="entry name" value="TMRNA-BINDING COMPONENT OF TRANS-TRANSLATION TAGGING COMPLEX"/>
    <property type="match status" value="1"/>
</dbReference>
<evidence type="ECO:0000256" key="1">
    <source>
        <dbReference type="ARBA" id="ARBA00022490"/>
    </source>
</evidence>
<dbReference type="InterPro" id="IPR000037">
    <property type="entry name" value="SsrA-bd_prot"/>
</dbReference>
<dbReference type="CDD" id="cd09294">
    <property type="entry name" value="SmpB"/>
    <property type="match status" value="1"/>
</dbReference>
<evidence type="ECO:0000256" key="3">
    <source>
        <dbReference type="HAMAP-Rule" id="MF_00023"/>
    </source>
</evidence>
<dbReference type="AlphaFoldDB" id="A0A7U7G7L3"/>